<dbReference type="NCBIfam" id="TIGR00234">
    <property type="entry name" value="tyrS"/>
    <property type="match status" value="1"/>
</dbReference>
<name>F2NLV4_MARHT</name>
<dbReference type="SUPFAM" id="SSF52374">
    <property type="entry name" value="Nucleotidylyl transferase"/>
    <property type="match status" value="1"/>
</dbReference>
<dbReference type="GO" id="GO:0003723">
    <property type="term" value="F:RNA binding"/>
    <property type="evidence" value="ECO:0007669"/>
    <property type="project" value="UniProtKB-KW"/>
</dbReference>
<evidence type="ECO:0000313" key="13">
    <source>
        <dbReference type="EMBL" id="AEB11211.1"/>
    </source>
</evidence>
<dbReference type="Gene3D" id="1.10.240.10">
    <property type="entry name" value="Tyrosyl-Transfer RNA Synthetase"/>
    <property type="match status" value="1"/>
</dbReference>
<dbReference type="InterPro" id="IPR036986">
    <property type="entry name" value="S4_RNA-bd_sf"/>
</dbReference>
<evidence type="ECO:0000256" key="5">
    <source>
        <dbReference type="ARBA" id="ARBA00022840"/>
    </source>
</evidence>
<dbReference type="AlphaFoldDB" id="F2NLV4"/>
<dbReference type="PROSITE" id="PS50889">
    <property type="entry name" value="S4"/>
    <property type="match status" value="1"/>
</dbReference>
<feature type="short sequence motif" description="'HIGH' region" evidence="10">
    <location>
        <begin position="41"/>
        <end position="50"/>
    </location>
</feature>
<evidence type="ECO:0000256" key="10">
    <source>
        <dbReference type="HAMAP-Rule" id="MF_02007"/>
    </source>
</evidence>
<dbReference type="SMART" id="SM00363">
    <property type="entry name" value="S4"/>
    <property type="match status" value="1"/>
</dbReference>
<gene>
    <name evidence="10" type="primary">tyrS</name>
    <name evidence="13" type="ordered locus">Marky_0459</name>
</gene>
<feature type="short sequence motif" description="'KMSKS' region" evidence="10">
    <location>
        <begin position="227"/>
        <end position="231"/>
    </location>
</feature>
<dbReference type="Pfam" id="PF00579">
    <property type="entry name" value="tRNA-synt_1b"/>
    <property type="match status" value="1"/>
</dbReference>
<dbReference type="KEGG" id="mhd:Marky_0459"/>
<evidence type="ECO:0000256" key="7">
    <source>
        <dbReference type="ARBA" id="ARBA00022917"/>
    </source>
</evidence>
<dbReference type="InterPro" id="IPR014729">
    <property type="entry name" value="Rossmann-like_a/b/a_fold"/>
</dbReference>
<evidence type="ECO:0000256" key="2">
    <source>
        <dbReference type="ARBA" id="ARBA00022490"/>
    </source>
</evidence>
<reference evidence="13 14" key="1">
    <citation type="journal article" date="2012" name="Stand. Genomic Sci.">
        <title>Complete genome sequence of the aerobic, heterotroph Marinithermus hydrothermalis type strain (T1(T)) from a deep-sea hydrothermal vent chimney.</title>
        <authorList>
            <person name="Copeland A."/>
            <person name="Gu W."/>
            <person name="Yasawong M."/>
            <person name="Lapidus A."/>
            <person name="Lucas S."/>
            <person name="Deshpande S."/>
            <person name="Pagani I."/>
            <person name="Tapia R."/>
            <person name="Cheng J.F."/>
            <person name="Goodwin L.A."/>
            <person name="Pitluck S."/>
            <person name="Liolios K."/>
            <person name="Ivanova N."/>
            <person name="Mavromatis K."/>
            <person name="Mikhailova N."/>
            <person name="Pati A."/>
            <person name="Chen A."/>
            <person name="Palaniappan K."/>
            <person name="Land M."/>
            <person name="Pan C."/>
            <person name="Brambilla E.M."/>
            <person name="Rohde M."/>
            <person name="Tindall B.J."/>
            <person name="Sikorski J."/>
            <person name="Goker M."/>
            <person name="Detter J.C."/>
            <person name="Bristow J."/>
            <person name="Eisen J.A."/>
            <person name="Markowitz V."/>
            <person name="Hugenholtz P."/>
            <person name="Kyrpides N.C."/>
            <person name="Klenk H.P."/>
            <person name="Woyke T."/>
        </authorList>
    </citation>
    <scope>NUCLEOTIDE SEQUENCE [LARGE SCALE GENOMIC DNA]</scope>
    <source>
        <strain evidence="14">DSM 14884 / JCM 11576 / T1</strain>
    </source>
</reference>
<evidence type="ECO:0000259" key="12">
    <source>
        <dbReference type="SMART" id="SM00363"/>
    </source>
</evidence>
<comment type="similarity">
    <text evidence="10">Belongs to the class-I aminoacyl-tRNA synthetase family. TyrS type 2 subfamily.</text>
</comment>
<evidence type="ECO:0000256" key="6">
    <source>
        <dbReference type="ARBA" id="ARBA00022884"/>
    </source>
</evidence>
<feature type="domain" description="RNA-binding S4" evidence="12">
    <location>
        <begin position="375"/>
        <end position="434"/>
    </location>
</feature>
<dbReference type="eggNOG" id="COG0162">
    <property type="taxonomic scope" value="Bacteria"/>
</dbReference>
<protein>
    <recommendedName>
        <fullName evidence="10">Tyrosine--tRNA ligase</fullName>
        <ecNumber evidence="10">6.1.1.1</ecNumber>
    </recommendedName>
    <alternativeName>
        <fullName evidence="10">Tyrosyl-tRNA synthetase</fullName>
        <shortName evidence="10">TyrRS</shortName>
    </alternativeName>
</protein>
<evidence type="ECO:0000256" key="3">
    <source>
        <dbReference type="ARBA" id="ARBA00022598"/>
    </source>
</evidence>
<dbReference type="GO" id="GO:0005829">
    <property type="term" value="C:cytosol"/>
    <property type="evidence" value="ECO:0007669"/>
    <property type="project" value="TreeGrafter"/>
</dbReference>
<comment type="subunit">
    <text evidence="1 10">Homodimer.</text>
</comment>
<feature type="binding site" evidence="10">
    <location>
        <position position="230"/>
    </location>
    <ligand>
        <name>ATP</name>
        <dbReference type="ChEBI" id="CHEBI:30616"/>
    </ligand>
</feature>
<dbReference type="InterPro" id="IPR024088">
    <property type="entry name" value="Tyr-tRNA-ligase_bac-type"/>
</dbReference>
<evidence type="ECO:0000256" key="8">
    <source>
        <dbReference type="ARBA" id="ARBA00023146"/>
    </source>
</evidence>
<dbReference type="PANTHER" id="PTHR11766:SF1">
    <property type="entry name" value="TYROSINE--TRNA LIGASE"/>
    <property type="match status" value="1"/>
</dbReference>
<dbReference type="Proteomes" id="UP000007030">
    <property type="component" value="Chromosome"/>
</dbReference>
<dbReference type="SUPFAM" id="SSF55174">
    <property type="entry name" value="Alpha-L RNA-binding motif"/>
    <property type="match status" value="1"/>
</dbReference>
<evidence type="ECO:0000256" key="4">
    <source>
        <dbReference type="ARBA" id="ARBA00022741"/>
    </source>
</evidence>
<sequence>MTVDRALTELKRGAAEITPEEELREKLASGRKLIIKLGADPTRPDLHLGHAVVLRKMRQFQELGHKIVLIIGDFTGMIGDPSGRNKTRPPLTLEETRTNAQTYVAQVGKILRQEPDVFELRYNSEWLGQLRFQEVIKLASQITVAQMLEREDFKARYTAGTPISLHEFLYPLAQAYDSVAIQADVEMGGTDQKFNLLVGREIQRAYGQEEQVAFLMPILPGLDGKEKMSKSLDNYIGVNEDPTSMFKKLMRVPDHVLHEYFTLLTDLEAAEVQQLLETGGMVGAHRVLARLVTGAYVLERIPARMDRAFYEALGYDLEAAGRDPAPKASQYPEVSERLAHAEARYDAVAKGGIPEDIPLVEVAPEELKDGAIWVCRLFTLAGLTRSNGEARRLIQNRGLRVDGAVVTDPNQQLTLERPLVLQRGKDRFVRVQLRA</sequence>
<dbReference type="PRINTS" id="PR01040">
    <property type="entry name" value="TRNASYNTHTYR"/>
</dbReference>
<dbReference type="GO" id="GO:0006437">
    <property type="term" value="P:tyrosyl-tRNA aminoacylation"/>
    <property type="evidence" value="ECO:0007669"/>
    <property type="project" value="UniProtKB-UniRule"/>
</dbReference>
<accession>F2NLV4</accession>
<evidence type="ECO:0000256" key="1">
    <source>
        <dbReference type="ARBA" id="ARBA00011738"/>
    </source>
</evidence>
<evidence type="ECO:0000256" key="11">
    <source>
        <dbReference type="PROSITE-ProRule" id="PRU00182"/>
    </source>
</evidence>
<dbReference type="InterPro" id="IPR002942">
    <property type="entry name" value="S4_RNA-bd"/>
</dbReference>
<dbReference type="CDD" id="cd00165">
    <property type="entry name" value="S4"/>
    <property type="match status" value="1"/>
</dbReference>
<dbReference type="GO" id="GO:0005524">
    <property type="term" value="F:ATP binding"/>
    <property type="evidence" value="ECO:0007669"/>
    <property type="project" value="UniProtKB-UniRule"/>
</dbReference>
<evidence type="ECO:0000313" key="14">
    <source>
        <dbReference type="Proteomes" id="UP000007030"/>
    </source>
</evidence>
<dbReference type="HAMAP" id="MF_02007">
    <property type="entry name" value="Tyr_tRNA_synth_type2"/>
    <property type="match status" value="1"/>
</dbReference>
<dbReference type="FunFam" id="3.40.50.620:FF:000061">
    <property type="entry name" value="Tyrosine--tRNA ligase"/>
    <property type="match status" value="1"/>
</dbReference>
<keyword evidence="4 10" id="KW-0547">Nucleotide-binding</keyword>
<keyword evidence="8 10" id="KW-0030">Aminoacyl-tRNA synthetase</keyword>
<organism evidence="13 14">
    <name type="scientific">Marinithermus hydrothermalis (strain DSM 14884 / JCM 11576 / T1)</name>
    <dbReference type="NCBI Taxonomy" id="869210"/>
    <lineage>
        <taxon>Bacteria</taxon>
        <taxon>Thermotogati</taxon>
        <taxon>Deinococcota</taxon>
        <taxon>Deinococci</taxon>
        <taxon>Thermales</taxon>
        <taxon>Thermaceae</taxon>
        <taxon>Marinithermus</taxon>
    </lineage>
</organism>
<keyword evidence="2 10" id="KW-0963">Cytoplasm</keyword>
<comment type="function">
    <text evidence="10">Catalyzes the attachment of tyrosine to tRNA(Tyr) in a two-step reaction: tyrosine is first activated by ATP to form Tyr-AMP and then transferred to the acceptor end of tRNA(Tyr).</text>
</comment>
<keyword evidence="7 10" id="KW-0648">Protein biosynthesis</keyword>
<dbReference type="Gene3D" id="3.10.290.10">
    <property type="entry name" value="RNA-binding S4 domain"/>
    <property type="match status" value="1"/>
</dbReference>
<dbReference type="Pfam" id="PF01479">
    <property type="entry name" value="S4"/>
    <property type="match status" value="1"/>
</dbReference>
<dbReference type="EMBL" id="CP002630">
    <property type="protein sequence ID" value="AEB11211.1"/>
    <property type="molecule type" value="Genomic_DNA"/>
</dbReference>
<dbReference type="InterPro" id="IPR002307">
    <property type="entry name" value="Tyr-tRNA-ligase"/>
</dbReference>
<comment type="catalytic activity">
    <reaction evidence="9 10">
        <text>tRNA(Tyr) + L-tyrosine + ATP = L-tyrosyl-tRNA(Tyr) + AMP + diphosphate + H(+)</text>
        <dbReference type="Rhea" id="RHEA:10220"/>
        <dbReference type="Rhea" id="RHEA-COMP:9706"/>
        <dbReference type="Rhea" id="RHEA-COMP:9707"/>
        <dbReference type="ChEBI" id="CHEBI:15378"/>
        <dbReference type="ChEBI" id="CHEBI:30616"/>
        <dbReference type="ChEBI" id="CHEBI:33019"/>
        <dbReference type="ChEBI" id="CHEBI:58315"/>
        <dbReference type="ChEBI" id="CHEBI:78442"/>
        <dbReference type="ChEBI" id="CHEBI:78536"/>
        <dbReference type="ChEBI" id="CHEBI:456215"/>
        <dbReference type="EC" id="6.1.1.1"/>
    </reaction>
</comment>
<dbReference type="CDD" id="cd00805">
    <property type="entry name" value="TyrRS_core"/>
    <property type="match status" value="1"/>
</dbReference>
<keyword evidence="6 11" id="KW-0694">RNA-binding</keyword>
<dbReference type="InterPro" id="IPR002305">
    <property type="entry name" value="aa-tRNA-synth_Ic"/>
</dbReference>
<dbReference type="RefSeq" id="WP_013703264.1">
    <property type="nucleotide sequence ID" value="NC_015387.1"/>
</dbReference>
<keyword evidence="5 10" id="KW-0067">ATP-binding</keyword>
<dbReference type="STRING" id="869210.Marky_0459"/>
<keyword evidence="3 10" id="KW-0436">Ligase</keyword>
<dbReference type="OrthoDB" id="9804243at2"/>
<dbReference type="HOGENOM" id="CLU_024003_5_0_0"/>
<keyword evidence="14" id="KW-1185">Reference proteome</keyword>
<dbReference type="InterPro" id="IPR024108">
    <property type="entry name" value="Tyr-tRNA-ligase_bac_2"/>
</dbReference>
<evidence type="ECO:0000256" key="9">
    <source>
        <dbReference type="ARBA" id="ARBA00048248"/>
    </source>
</evidence>
<proteinExistence type="inferred from homology"/>
<dbReference type="Gene3D" id="3.40.50.620">
    <property type="entry name" value="HUPs"/>
    <property type="match status" value="1"/>
</dbReference>
<comment type="subcellular location">
    <subcellularLocation>
        <location evidence="10">Cytoplasm</location>
    </subcellularLocation>
</comment>
<dbReference type="EC" id="6.1.1.1" evidence="10"/>
<dbReference type="PANTHER" id="PTHR11766">
    <property type="entry name" value="TYROSYL-TRNA SYNTHETASE"/>
    <property type="match status" value="1"/>
</dbReference>
<dbReference type="GO" id="GO:0004831">
    <property type="term" value="F:tyrosine-tRNA ligase activity"/>
    <property type="evidence" value="ECO:0007669"/>
    <property type="project" value="UniProtKB-UniRule"/>
</dbReference>